<organism evidence="3 4">
    <name type="scientific">Kingdonia uniflora</name>
    <dbReference type="NCBI Taxonomy" id="39325"/>
    <lineage>
        <taxon>Eukaryota</taxon>
        <taxon>Viridiplantae</taxon>
        <taxon>Streptophyta</taxon>
        <taxon>Embryophyta</taxon>
        <taxon>Tracheophyta</taxon>
        <taxon>Spermatophyta</taxon>
        <taxon>Magnoliopsida</taxon>
        <taxon>Ranunculales</taxon>
        <taxon>Circaeasteraceae</taxon>
        <taxon>Kingdonia</taxon>
    </lineage>
</organism>
<evidence type="ECO:0000256" key="1">
    <source>
        <dbReference type="SAM" id="Coils"/>
    </source>
</evidence>
<gene>
    <name evidence="3" type="ORF">GIB67_040053</name>
</gene>
<protein>
    <submittedName>
        <fullName evidence="3">Uncharacterized protein</fullName>
    </submittedName>
</protein>
<dbReference type="AlphaFoldDB" id="A0A7J7MUD8"/>
<name>A0A7J7MUD8_9MAGN</name>
<keyword evidence="1" id="KW-0175">Coiled coil</keyword>
<reference evidence="3 4" key="1">
    <citation type="journal article" date="2020" name="IScience">
        <title>Genome Sequencing of the Endangered Kingdonia uniflora (Circaeasteraceae, Ranunculales) Reveals Potential Mechanisms of Evolutionary Specialization.</title>
        <authorList>
            <person name="Sun Y."/>
            <person name="Deng T."/>
            <person name="Zhang A."/>
            <person name="Moore M.J."/>
            <person name="Landis J.B."/>
            <person name="Lin N."/>
            <person name="Zhang H."/>
            <person name="Zhang X."/>
            <person name="Huang J."/>
            <person name="Zhang X."/>
            <person name="Sun H."/>
            <person name="Wang H."/>
        </authorList>
    </citation>
    <scope>NUCLEOTIDE SEQUENCE [LARGE SCALE GENOMIC DNA]</scope>
    <source>
        <strain evidence="3">TB1705</strain>
        <tissue evidence="3">Leaf</tissue>
    </source>
</reference>
<proteinExistence type="predicted"/>
<feature type="compositionally biased region" description="Basic and acidic residues" evidence="2">
    <location>
        <begin position="1"/>
        <end position="33"/>
    </location>
</feature>
<evidence type="ECO:0000256" key="2">
    <source>
        <dbReference type="SAM" id="MobiDB-lite"/>
    </source>
</evidence>
<keyword evidence="4" id="KW-1185">Reference proteome</keyword>
<feature type="region of interest" description="Disordered" evidence="2">
    <location>
        <begin position="1"/>
        <end position="35"/>
    </location>
</feature>
<evidence type="ECO:0000313" key="3">
    <source>
        <dbReference type="EMBL" id="KAF6158539.1"/>
    </source>
</evidence>
<dbReference type="EMBL" id="JACGCM010001219">
    <property type="protein sequence ID" value="KAF6158539.1"/>
    <property type="molecule type" value="Genomic_DNA"/>
</dbReference>
<comment type="caution">
    <text evidence="3">The sequence shown here is derived from an EMBL/GenBank/DDBJ whole genome shotgun (WGS) entry which is preliminary data.</text>
</comment>
<accession>A0A7J7MUD8</accession>
<sequence length="569" mass="64660">MTEERDKHDTRTRYTKNHYEGKRKGVPVRRDDVDMCPEEPSFQKLRDNIKAFLPSSIKPQSVVDRGRSISRERKSSNFERSPSVLCDLTKKDKVLSSEVRAVTGVDDCCSSSTEVEEEGFLCYLNQVTYGLSIPLTFFQKWVMNALKSCSRQLNGNIFEMMRVCEVLNQKWRDGGIARQFVTNDVLKYYKFKCVKDQKSGYLFSDSAKLKFFDFESSGRPWCDHLVMFVAVLVESNPKAVADTSSLFDVVSREEIPACTMGTSSSLVRRPRIKKTVPPSEQTAHVQIPPVGTEGVVTDVNMASPLKKQKKESGKDIRASSKGVNLEVVEQEALDLVTCDPIRLDTQIRSNISQSATEVLKLAAANRGELVWQHDAENVVLQEQFEMEKVLQREQFKKEKVLQREQFKKEAASAKQKIEDEAKKAVDIAVASRNKLIQAFYVWGLSREDVDLALAGKYGEIIFLEDDASPAAEQTPAPPVADDPTKEEVVHLRGKVIEMEKALSRARDSINRTQQGQKAMRIIFFNIEKEDRKIHAQLEIDLRHACDELERCKGRNAYLKRDKMECAKLL</sequence>
<feature type="coiled-coil region" evidence="1">
    <location>
        <begin position="396"/>
        <end position="423"/>
    </location>
</feature>
<evidence type="ECO:0000313" key="4">
    <source>
        <dbReference type="Proteomes" id="UP000541444"/>
    </source>
</evidence>
<dbReference type="Proteomes" id="UP000541444">
    <property type="component" value="Unassembled WGS sequence"/>
</dbReference>